<feature type="transmembrane region" description="Helical" evidence="6">
    <location>
        <begin position="235"/>
        <end position="254"/>
    </location>
</feature>
<comment type="subcellular location">
    <subcellularLocation>
        <location evidence="1">Cell membrane</location>
        <topology evidence="1">Multi-pass membrane protein</topology>
    </subcellularLocation>
</comment>
<keyword evidence="5 6" id="KW-0472">Membrane</keyword>
<keyword evidence="2" id="KW-1003">Cell membrane</keyword>
<evidence type="ECO:0000256" key="5">
    <source>
        <dbReference type="ARBA" id="ARBA00023136"/>
    </source>
</evidence>
<dbReference type="PANTHER" id="PTHR30250:SF26">
    <property type="entry name" value="PSMA PROTEIN"/>
    <property type="match status" value="1"/>
</dbReference>
<dbReference type="PANTHER" id="PTHR30250">
    <property type="entry name" value="PST FAMILY PREDICTED COLANIC ACID TRANSPORTER"/>
    <property type="match status" value="1"/>
</dbReference>
<proteinExistence type="predicted"/>
<feature type="transmembrane region" description="Helical" evidence="6">
    <location>
        <begin position="440"/>
        <end position="457"/>
    </location>
</feature>
<dbReference type="EMBL" id="CP003379">
    <property type="protein sequence ID" value="AFL86429.1"/>
    <property type="molecule type" value="Genomic_DNA"/>
</dbReference>
<feature type="transmembrane region" description="Helical" evidence="6">
    <location>
        <begin position="42"/>
        <end position="62"/>
    </location>
</feature>
<feature type="transmembrane region" description="Helical" evidence="6">
    <location>
        <begin position="378"/>
        <end position="395"/>
    </location>
</feature>
<reference evidence="7 8" key="1">
    <citation type="submission" date="2012-06" db="EMBL/GenBank/DDBJ databases">
        <title>Complete genome of Terriglobus roseus DSM 18391.</title>
        <authorList>
            <consortium name="US DOE Joint Genome Institute (JGI-PGF)"/>
            <person name="Lucas S."/>
            <person name="Copeland A."/>
            <person name="Lapidus A."/>
            <person name="Glavina del Rio T."/>
            <person name="Dalin E."/>
            <person name="Tice H."/>
            <person name="Bruce D."/>
            <person name="Goodwin L."/>
            <person name="Pitluck S."/>
            <person name="Peters L."/>
            <person name="Mikhailova N."/>
            <person name="Munk A.C.C."/>
            <person name="Kyrpides N."/>
            <person name="Mavromatis K."/>
            <person name="Ivanova N."/>
            <person name="Brettin T."/>
            <person name="Detter J.C."/>
            <person name="Han C."/>
            <person name="Larimer F."/>
            <person name="Land M."/>
            <person name="Hauser L."/>
            <person name="Markowitz V."/>
            <person name="Cheng J.-F."/>
            <person name="Hugenholtz P."/>
            <person name="Woyke T."/>
            <person name="Wu D."/>
            <person name="Brambilla E."/>
            <person name="Klenk H.-P."/>
            <person name="Eisen J.A."/>
        </authorList>
    </citation>
    <scope>NUCLEOTIDE SEQUENCE [LARGE SCALE GENOMIC DNA]</scope>
    <source>
        <strain evidence="8">DSM 18391 / NRRL B-41598 / KBS 63</strain>
    </source>
</reference>
<feature type="transmembrane region" description="Helical" evidence="6">
    <location>
        <begin position="195"/>
        <end position="214"/>
    </location>
</feature>
<dbReference type="eggNOG" id="COG2244">
    <property type="taxonomic scope" value="Bacteria"/>
</dbReference>
<feature type="transmembrane region" description="Helical" evidence="6">
    <location>
        <begin position="92"/>
        <end position="116"/>
    </location>
</feature>
<organism evidence="7 8">
    <name type="scientific">Terriglobus roseus (strain DSM 18391 / NRRL B-41598 / KBS 63)</name>
    <dbReference type="NCBI Taxonomy" id="926566"/>
    <lineage>
        <taxon>Bacteria</taxon>
        <taxon>Pseudomonadati</taxon>
        <taxon>Acidobacteriota</taxon>
        <taxon>Terriglobia</taxon>
        <taxon>Terriglobales</taxon>
        <taxon>Acidobacteriaceae</taxon>
        <taxon>Terriglobus</taxon>
    </lineage>
</organism>
<evidence type="ECO:0000313" key="7">
    <source>
        <dbReference type="EMBL" id="AFL86429.1"/>
    </source>
</evidence>
<evidence type="ECO:0000256" key="6">
    <source>
        <dbReference type="SAM" id="Phobius"/>
    </source>
</evidence>
<feature type="transmembrane region" description="Helical" evidence="6">
    <location>
        <begin position="312"/>
        <end position="335"/>
    </location>
</feature>
<dbReference type="RefSeq" id="WP_014783998.1">
    <property type="nucleotide sequence ID" value="NC_018014.1"/>
</dbReference>
<sequence>MKLKRLFKILLATFLSQGVTVISQLLVPPFFLRYYGSGISVYGEWLALSASVNYLGMLNYGIQTYASNEMTILHSAGDNDGAKAVQANALRLLLGIIATFAAVGALVFLIPVTSWLKLHHVTPAAAQLALYLLILQIAVNMMFSLLTNGYMMVGLPHVGNHMASGQRLLSTFGMAFAIYHHASFAVLAGVQLGSLLLFSLVVLIHVRFVAPVLMPNLRYGSWKGVTTILRPSGHFGLISLGGFLTWSMPVILLQRTLGAEVTGVFGLVRTVFQMSRQILMIASSTIGQDITEMWGRKDWVQLRRLYDMSERVVLFLIPVVTVGTLLLSPLLFTVWLHKRGMYQPELCFLMAVISGVLGIKEHKTQFQSASNEHDKLSWIIVIGYSVMLLAALAPIHYFGLVGYLVTWLVWEIIQTGMVLRLNERLFPAEYRVETKPLIKLAIFTVVAFAAAAYPAFLEQRLSLPAGIGLAVGVVLVLGAAAYKVFGLDDVANLLRSRMKPRAVTA</sequence>
<dbReference type="Proteomes" id="UP000006056">
    <property type="component" value="Chromosome"/>
</dbReference>
<gene>
    <name evidence="7" type="ordered locus">Terro_0078</name>
</gene>
<dbReference type="InterPro" id="IPR050833">
    <property type="entry name" value="Poly_Biosynth_Transport"/>
</dbReference>
<name>I3ZB11_TERRK</name>
<keyword evidence="3 6" id="KW-0812">Transmembrane</keyword>
<dbReference type="KEGG" id="trs:Terro_0078"/>
<protein>
    <submittedName>
        <fullName evidence="7">Membrane protein involved in the export of O-antigen and teichoic acid</fullName>
    </submittedName>
</protein>
<evidence type="ECO:0000256" key="2">
    <source>
        <dbReference type="ARBA" id="ARBA00022475"/>
    </source>
</evidence>
<evidence type="ECO:0000256" key="4">
    <source>
        <dbReference type="ARBA" id="ARBA00022989"/>
    </source>
</evidence>
<dbReference type="OrthoDB" id="104353at2"/>
<dbReference type="AlphaFoldDB" id="I3ZB11"/>
<evidence type="ECO:0000256" key="3">
    <source>
        <dbReference type="ARBA" id="ARBA00022692"/>
    </source>
</evidence>
<dbReference type="STRING" id="926566.Terro_0078"/>
<feature type="transmembrane region" description="Helical" evidence="6">
    <location>
        <begin position="463"/>
        <end position="485"/>
    </location>
</feature>
<dbReference type="HOGENOM" id="CLU_539607_0_0_0"/>
<accession>I3ZB11</accession>
<evidence type="ECO:0000313" key="8">
    <source>
        <dbReference type="Proteomes" id="UP000006056"/>
    </source>
</evidence>
<keyword evidence="4 6" id="KW-1133">Transmembrane helix</keyword>
<feature type="transmembrane region" description="Helical" evidence="6">
    <location>
        <begin position="128"/>
        <end position="147"/>
    </location>
</feature>
<keyword evidence="8" id="KW-1185">Reference proteome</keyword>
<dbReference type="GO" id="GO:0005886">
    <property type="term" value="C:plasma membrane"/>
    <property type="evidence" value="ECO:0007669"/>
    <property type="project" value="UniProtKB-SubCell"/>
</dbReference>
<evidence type="ECO:0000256" key="1">
    <source>
        <dbReference type="ARBA" id="ARBA00004651"/>
    </source>
</evidence>